<dbReference type="Gene3D" id="3.90.70.10">
    <property type="entry name" value="Cysteine proteinases"/>
    <property type="match status" value="1"/>
</dbReference>
<evidence type="ECO:0000313" key="5">
    <source>
        <dbReference type="Proteomes" id="UP000037923"/>
    </source>
</evidence>
<dbReference type="PANTHER" id="PTHR10183:SF423">
    <property type="entry name" value="LEUCINE-RICH REPEAT PROTEIN (LRRP)"/>
    <property type="match status" value="1"/>
</dbReference>
<comment type="caution">
    <text evidence="4">The sequence shown here is derived from an EMBL/GenBank/DDBJ whole genome shotgun (WGS) entry which is preliminary data.</text>
</comment>
<dbReference type="EMBL" id="LGTL01000025">
    <property type="protein sequence ID" value="KPA75257.1"/>
    <property type="molecule type" value="Genomic_DNA"/>
</dbReference>
<comment type="caution">
    <text evidence="2">Lacks conserved residue(s) required for the propagation of feature annotation.</text>
</comment>
<dbReference type="InterPro" id="IPR015232">
    <property type="entry name" value="DUF1935"/>
</dbReference>
<dbReference type="Gene3D" id="2.60.40.1180">
    <property type="entry name" value="Golgi alpha-mannosidase II"/>
    <property type="match status" value="1"/>
</dbReference>
<evidence type="ECO:0000256" key="1">
    <source>
        <dbReference type="PIRSR" id="PIRSR622684-1"/>
    </source>
</evidence>
<dbReference type="RefSeq" id="XP_015653696.1">
    <property type="nucleotide sequence ID" value="XM_015807614.1"/>
</dbReference>
<evidence type="ECO:0000313" key="4">
    <source>
        <dbReference type="EMBL" id="KPA75257.1"/>
    </source>
</evidence>
<dbReference type="InterPro" id="IPR038765">
    <property type="entry name" value="Papain-like_cys_pep_sf"/>
</dbReference>
<dbReference type="PANTHER" id="PTHR10183">
    <property type="entry name" value="CALPAIN"/>
    <property type="match status" value="1"/>
</dbReference>
<protein>
    <submittedName>
        <fullName evidence="4">Putative calpain-like cysteine peptidase putativecysteine peptidase Clan CA family C2</fullName>
    </submittedName>
</protein>
<dbReference type="CDD" id="cd00044">
    <property type="entry name" value="CysPc"/>
    <property type="match status" value="1"/>
</dbReference>
<dbReference type="InterPro" id="IPR013780">
    <property type="entry name" value="Glyco_hydro_b"/>
</dbReference>
<accession>A0A0M9FST1</accession>
<feature type="domain" description="Calpain catalytic" evidence="3">
    <location>
        <begin position="185"/>
        <end position="497"/>
    </location>
</feature>
<dbReference type="GO" id="GO:0004198">
    <property type="term" value="F:calcium-dependent cysteine-type endopeptidase activity"/>
    <property type="evidence" value="ECO:0007669"/>
    <property type="project" value="InterPro"/>
</dbReference>
<dbReference type="InterPro" id="IPR036310">
    <property type="entry name" value="Smp-1-like_sf"/>
</dbReference>
<dbReference type="OMA" id="WALYNDT"/>
<gene>
    <name evidence="4" type="ORF">ABB37_08562</name>
</gene>
<proteinExistence type="predicted"/>
<evidence type="ECO:0000256" key="2">
    <source>
        <dbReference type="PROSITE-ProRule" id="PRU00239"/>
    </source>
</evidence>
<dbReference type="Proteomes" id="UP000037923">
    <property type="component" value="Unassembled WGS sequence"/>
</dbReference>
<dbReference type="SMART" id="SM00230">
    <property type="entry name" value="CysPc"/>
    <property type="match status" value="1"/>
</dbReference>
<dbReference type="VEuPathDB" id="TriTrypDB:LpyrH10_25_0600"/>
<feature type="active site" evidence="1">
    <location>
        <position position="447"/>
    </location>
</feature>
<reference evidence="4 5" key="1">
    <citation type="submission" date="2015-07" db="EMBL/GenBank/DDBJ databases">
        <title>High-quality genome of monoxenous trypanosomatid Leptomonas pyrrhocoris.</title>
        <authorList>
            <person name="Flegontov P."/>
            <person name="Butenko A."/>
            <person name="Firsov S."/>
            <person name="Vlcek C."/>
            <person name="Logacheva M.D."/>
            <person name="Field M."/>
            <person name="Filatov D."/>
            <person name="Flegontova O."/>
            <person name="Gerasimov E."/>
            <person name="Jackson A.P."/>
            <person name="Kelly S."/>
            <person name="Opperdoes F."/>
            <person name="O'Reilly A."/>
            <person name="Votypka J."/>
            <person name="Yurchenko V."/>
            <person name="Lukes J."/>
        </authorList>
    </citation>
    <scope>NUCLEOTIDE SEQUENCE [LARGE SCALE GENOMIC DNA]</scope>
    <source>
        <strain evidence="4">H10</strain>
    </source>
</reference>
<dbReference type="AlphaFoldDB" id="A0A0M9FST1"/>
<dbReference type="InterPro" id="IPR001300">
    <property type="entry name" value="Peptidase_C2_calpain_cat"/>
</dbReference>
<dbReference type="PROSITE" id="PS50203">
    <property type="entry name" value="CALPAIN_CAT"/>
    <property type="match status" value="1"/>
</dbReference>
<dbReference type="SUPFAM" id="SSF101601">
    <property type="entry name" value="Smp-1-like"/>
    <property type="match status" value="1"/>
</dbReference>
<dbReference type="InterPro" id="IPR022684">
    <property type="entry name" value="Calpain_cysteine_protease"/>
</dbReference>
<dbReference type="Pfam" id="PF00648">
    <property type="entry name" value="Peptidase_C2"/>
    <property type="match status" value="1"/>
</dbReference>
<keyword evidence="5" id="KW-1185">Reference proteome</keyword>
<dbReference type="GO" id="GO:0006508">
    <property type="term" value="P:proteolysis"/>
    <property type="evidence" value="ECO:0007669"/>
    <property type="project" value="InterPro"/>
</dbReference>
<name>A0A0M9FST1_LEPPY</name>
<dbReference type="Pfam" id="PF09149">
    <property type="entry name" value="DUF1935"/>
    <property type="match status" value="1"/>
</dbReference>
<sequence length="742" mass="82412">MIDEFREESVEALHRSASAKALTTPWVNWGPSIPGDATPCFKGGFLFRIIDSEKRLWALYNDTFVYEMHATFIFGPGSDMQPLGALSSSGGEADADNRVVAVSQGNELTISLIVYPMETVEFARGDKSKYRCHFDGKPLSKEYIQRESVLAYAEVDKDRAALAKYACSLTDPEAVLKVCKAHRVAFVDPSFPPEQISLDSGRKLITPSGWRRPEAYLPTHLRSQIRLFRRAVTPSATQRGELGNSWVMSAMAAIAEHPDHIKDMFRHPRRPEETARDEAVGAYRVWLNKDGLWQSVLIDSFLPVVGKQQRYARSADDPCEMWVSYLEKAYAKRNRCYSSIAGGDPLFAVRDFTGFPTSRLDLRFRECVTDPVKSYVFFQRMVQDYENGHVVLLSTPGNSDPRSGHNSYKEKGIFVGYAYAVLSARFIELRTPKRRKVPPLRLLRLRNAWDAATKWNGRWSAQSPAWAEHPEACAAFPNHDGEDGTFIMEWSEVLETFVGCGVVFNHFGYADYRIPFEFSGAIPNLCLEIHVTEPTSLTLILSQADTKGTPKEAEDYAPIMISIAGAMPSTTTPLSQDGSTRSSGNSAPSITAGNFPVVAREYSLLVNSSADAETPSKSFTFLQGRDISATYTFVPEQSPYLVVPRLLVQQPANGTSTSSGGSKASPTVANGVEPCTCVLGILSQLAFTPYGQAHVRLRRLPAKNSVFENYLSFENDSEEVEKTFYEKRAGSSVVTRKASELN</sequence>
<dbReference type="PRINTS" id="PR00704">
    <property type="entry name" value="CALPAIN"/>
</dbReference>
<dbReference type="OrthoDB" id="424753at2759"/>
<dbReference type="SUPFAM" id="SSF54001">
    <property type="entry name" value="Cysteine proteinases"/>
    <property type="match status" value="1"/>
</dbReference>
<dbReference type="GeneID" id="26908846"/>
<organism evidence="4 5">
    <name type="scientific">Leptomonas pyrrhocoris</name>
    <name type="common">Firebug parasite</name>
    <dbReference type="NCBI Taxonomy" id="157538"/>
    <lineage>
        <taxon>Eukaryota</taxon>
        <taxon>Discoba</taxon>
        <taxon>Euglenozoa</taxon>
        <taxon>Kinetoplastea</taxon>
        <taxon>Metakinetoplastina</taxon>
        <taxon>Trypanosomatida</taxon>
        <taxon>Trypanosomatidae</taxon>
        <taxon>Leishmaniinae</taxon>
        <taxon>Leptomonas</taxon>
    </lineage>
</organism>
<evidence type="ECO:0000259" key="3">
    <source>
        <dbReference type="PROSITE" id="PS50203"/>
    </source>
</evidence>